<dbReference type="NCBIfam" id="TIGR03426">
    <property type="entry name" value="shape_MreD"/>
    <property type="match status" value="1"/>
</dbReference>
<evidence type="ECO:0000313" key="10">
    <source>
        <dbReference type="Proteomes" id="UP001157017"/>
    </source>
</evidence>
<accession>A0ABQ6JE75</accession>
<name>A0ABQ6JE75_9ACTN</name>
<evidence type="ECO:0008006" key="11">
    <source>
        <dbReference type="Google" id="ProtNLM"/>
    </source>
</evidence>
<evidence type="ECO:0000256" key="1">
    <source>
        <dbReference type="ARBA" id="ARBA00004651"/>
    </source>
</evidence>
<feature type="transmembrane region" description="Helical" evidence="8">
    <location>
        <begin position="100"/>
        <end position="119"/>
    </location>
</feature>
<dbReference type="Proteomes" id="UP001157017">
    <property type="component" value="Unassembled WGS sequence"/>
</dbReference>
<evidence type="ECO:0000313" key="9">
    <source>
        <dbReference type="EMBL" id="GMA85728.1"/>
    </source>
</evidence>
<keyword evidence="4 8" id="KW-0812">Transmembrane</keyword>
<evidence type="ECO:0000256" key="7">
    <source>
        <dbReference type="ARBA" id="ARBA00023136"/>
    </source>
</evidence>
<reference evidence="10" key="1">
    <citation type="journal article" date="2019" name="Int. J. Syst. Evol. Microbiol.">
        <title>The Global Catalogue of Microorganisms (GCM) 10K type strain sequencing project: providing services to taxonomists for standard genome sequencing and annotation.</title>
        <authorList>
            <consortium name="The Broad Institute Genomics Platform"/>
            <consortium name="The Broad Institute Genome Sequencing Center for Infectious Disease"/>
            <person name="Wu L."/>
            <person name="Ma J."/>
        </authorList>
    </citation>
    <scope>NUCLEOTIDE SEQUENCE [LARGE SCALE GENOMIC DNA]</scope>
    <source>
        <strain evidence="10">NBRC 108730</strain>
    </source>
</reference>
<feature type="transmembrane region" description="Helical" evidence="8">
    <location>
        <begin position="37"/>
        <end position="64"/>
    </location>
</feature>
<feature type="transmembrane region" description="Helical" evidence="8">
    <location>
        <begin position="6"/>
        <end position="25"/>
    </location>
</feature>
<keyword evidence="10" id="KW-1185">Reference proteome</keyword>
<keyword evidence="3" id="KW-1003">Cell membrane</keyword>
<feature type="transmembrane region" description="Helical" evidence="8">
    <location>
        <begin position="70"/>
        <end position="88"/>
    </location>
</feature>
<sequence length="170" mass="16753">MTPARVVLAAGLIVLAQVLDVAVLARWSLPGASPDLTLLVVVALALLGGSRVGACAGLCAGLLADLVPPATGLLGLTAVGYGLAGAVAGRWHRPGARSAVLPLVAAAAASLVSTCWRLLTALVAHGAAPGWAGSLLAGAAYAVVGAALVVPLVVVLDRVVEPDVPEVARW</sequence>
<protein>
    <recommendedName>
        <fullName evidence="11">Rod shape-determining protein MreD</fullName>
    </recommendedName>
</protein>
<evidence type="ECO:0000256" key="8">
    <source>
        <dbReference type="SAM" id="Phobius"/>
    </source>
</evidence>
<comment type="subcellular location">
    <subcellularLocation>
        <location evidence="1">Cell membrane</location>
        <topology evidence="1">Multi-pass membrane protein</topology>
    </subcellularLocation>
</comment>
<comment type="caution">
    <text evidence="9">The sequence shown here is derived from an EMBL/GenBank/DDBJ whole genome shotgun (WGS) entry which is preliminary data.</text>
</comment>
<keyword evidence="5" id="KW-0133">Cell shape</keyword>
<evidence type="ECO:0000256" key="5">
    <source>
        <dbReference type="ARBA" id="ARBA00022960"/>
    </source>
</evidence>
<evidence type="ECO:0000256" key="3">
    <source>
        <dbReference type="ARBA" id="ARBA00022475"/>
    </source>
</evidence>
<evidence type="ECO:0000256" key="4">
    <source>
        <dbReference type="ARBA" id="ARBA00022692"/>
    </source>
</evidence>
<dbReference type="Gene3D" id="1.10.1760.20">
    <property type="match status" value="1"/>
</dbReference>
<evidence type="ECO:0000256" key="2">
    <source>
        <dbReference type="ARBA" id="ARBA00007776"/>
    </source>
</evidence>
<dbReference type="EMBL" id="BSUZ01000001">
    <property type="protein sequence ID" value="GMA85728.1"/>
    <property type="molecule type" value="Genomic_DNA"/>
</dbReference>
<gene>
    <name evidence="9" type="ORF">GCM10025868_09780</name>
</gene>
<comment type="similarity">
    <text evidence="2">Belongs to the MreD family.</text>
</comment>
<feature type="transmembrane region" description="Helical" evidence="8">
    <location>
        <begin position="131"/>
        <end position="156"/>
    </location>
</feature>
<organism evidence="9 10">
    <name type="scientific">Angustibacter aerolatus</name>
    <dbReference type="NCBI Taxonomy" id="1162965"/>
    <lineage>
        <taxon>Bacteria</taxon>
        <taxon>Bacillati</taxon>
        <taxon>Actinomycetota</taxon>
        <taxon>Actinomycetes</taxon>
        <taxon>Kineosporiales</taxon>
        <taxon>Kineosporiaceae</taxon>
    </lineage>
</organism>
<keyword evidence="7 8" id="KW-0472">Membrane</keyword>
<evidence type="ECO:0000256" key="6">
    <source>
        <dbReference type="ARBA" id="ARBA00022989"/>
    </source>
</evidence>
<proteinExistence type="inferred from homology"/>
<dbReference type="InterPro" id="IPR007227">
    <property type="entry name" value="Cell_shape_determining_MreD"/>
</dbReference>
<keyword evidence="6 8" id="KW-1133">Transmembrane helix</keyword>